<reference evidence="1 2" key="1">
    <citation type="journal article" date="2012" name="J. Bacteriol.">
        <title>Complete Genome Sequence of Desulfurococcus fermentans, a Hyperthermophilic Cellulolytic Crenarchaeon Isolated from a Freshwater Hot Spring in Kamchatka, Russia.</title>
        <authorList>
            <person name="Susanti D."/>
            <person name="Johnson E.F."/>
            <person name="Rodriguez J.R."/>
            <person name="Anderson I."/>
            <person name="Perevalova A.A."/>
            <person name="Kyrpides N."/>
            <person name="Lucas S."/>
            <person name="Han J."/>
            <person name="Lapidus A."/>
            <person name="Cheng J.F."/>
            <person name="Goodwin L."/>
            <person name="Pitluck S."/>
            <person name="Mavrommatis K."/>
            <person name="Peters L."/>
            <person name="Land M.L."/>
            <person name="Hauser L."/>
            <person name="Gopalan V."/>
            <person name="Chan P.P."/>
            <person name="Lowe T.M."/>
            <person name="Atomi H."/>
            <person name="Bonch-Osmolovskaya E.A."/>
            <person name="Woyke T."/>
            <person name="Mukhopadhyay B."/>
        </authorList>
    </citation>
    <scope>NUCLEOTIDE SEQUENCE [LARGE SCALE GENOMIC DNA]</scope>
    <source>
        <strain evidence="1 2">DSM 16532</strain>
    </source>
</reference>
<dbReference type="InterPro" id="IPR036412">
    <property type="entry name" value="HAD-like_sf"/>
</dbReference>
<dbReference type="eggNOG" id="arCOG01214">
    <property type="taxonomic scope" value="Archaea"/>
</dbReference>
<dbReference type="Gene3D" id="3.40.50.1000">
    <property type="entry name" value="HAD superfamily/HAD-like"/>
    <property type="match status" value="2"/>
</dbReference>
<sequence length="237" mass="27682">MVDALVFDYDGTLSPIDMPRERAFIPPDLNRVLEGLGERYVLGVATSKDYWFIRDRAAWAKVLGLVSGLEAIVGDSYFLAREAMASDRIRLLDELLHEYKWGGCVFVEEKRSVLKLLLGLSVDYRMCSHKPEEVELFAKKAGERGLIVFRYHGQPFIDIYVSKPDKSRVLEIARRLLGLRRIYYFGDSENDIGAFEKADVRILVLHKYNQHMLKYFNYDYIIRFEDLARWLSLEFQH</sequence>
<dbReference type="RefSeq" id="WP_014767806.1">
    <property type="nucleotide sequence ID" value="NC_018001.1"/>
</dbReference>
<dbReference type="HOGENOM" id="CLU_1173412_0_0_2"/>
<dbReference type="AlphaFoldDB" id="I3XSI6"/>
<evidence type="ECO:0000313" key="1">
    <source>
        <dbReference type="EMBL" id="AFL66910.1"/>
    </source>
</evidence>
<dbReference type="GeneID" id="13061409"/>
<dbReference type="Proteomes" id="UP000006175">
    <property type="component" value="Chromosome"/>
</dbReference>
<keyword evidence="2" id="KW-1185">Reference proteome</keyword>
<name>I3XSI6_DESAM</name>
<gene>
    <name evidence="1" type="ORF">Desfe_1031</name>
</gene>
<proteinExistence type="predicted"/>
<dbReference type="GO" id="GO:0016787">
    <property type="term" value="F:hydrolase activity"/>
    <property type="evidence" value="ECO:0007669"/>
    <property type="project" value="UniProtKB-KW"/>
</dbReference>
<dbReference type="SUPFAM" id="SSF56784">
    <property type="entry name" value="HAD-like"/>
    <property type="match status" value="1"/>
</dbReference>
<protein>
    <submittedName>
        <fullName evidence="1">Haloacid dehalogenase domain protein hydrolase</fullName>
    </submittedName>
</protein>
<evidence type="ECO:0000313" key="2">
    <source>
        <dbReference type="Proteomes" id="UP000006175"/>
    </source>
</evidence>
<dbReference type="InterPro" id="IPR023214">
    <property type="entry name" value="HAD_sf"/>
</dbReference>
<dbReference type="KEGG" id="dfd:Desfe_1031"/>
<dbReference type="Pfam" id="PF00702">
    <property type="entry name" value="Hydrolase"/>
    <property type="match status" value="1"/>
</dbReference>
<keyword evidence="1" id="KW-0378">Hydrolase</keyword>
<organism evidence="1 2">
    <name type="scientific">Desulfurococcus amylolyticus DSM 16532</name>
    <dbReference type="NCBI Taxonomy" id="768672"/>
    <lineage>
        <taxon>Archaea</taxon>
        <taxon>Thermoproteota</taxon>
        <taxon>Thermoprotei</taxon>
        <taxon>Desulfurococcales</taxon>
        <taxon>Desulfurococcaceae</taxon>
        <taxon>Desulfurococcus</taxon>
    </lineage>
</organism>
<accession>I3XSI6</accession>
<dbReference type="EMBL" id="CP003321">
    <property type="protein sequence ID" value="AFL66910.1"/>
    <property type="molecule type" value="Genomic_DNA"/>
</dbReference>